<dbReference type="PANTHER" id="PTHR43124:SF3">
    <property type="entry name" value="CHLORAMPHENICOL EFFLUX PUMP RV0191"/>
    <property type="match status" value="1"/>
</dbReference>
<sequence>MNNLLTTPAISDKNREKLLWLLASATFIIFFQAYMIAPLIPSLATTFGVSQQLTGILIPAYLIPYAVSTLFFGLLADRFRPTSIITASLTAFVALSFFTSTAANMDQFILWRFLTGVGSSGVIPISVSLTGRLFSFEERGRPLGLLFGAMAGGAAAGSTLGVAVAPVVGWRFLFIGLAILASIALLLLIFSIKKLRLPKPITTGITLTAIINGYYNLLAQRRGLRTYFYVFCNGIFHSGVFTWLGLYLKDNYGLNEWQIGLALMGYGLPGFIFGPFIGRAADKNGRKRLLPSGILLSALSVGLLALHLPLWMACLLITILSLGYDLSQPLLAGIVTDLGKNQPGQAMGLNVFTLFMGFGLGSLLFGAMVPYGWAVALITFTTFQLTIALFGFKVFKRETNKI</sequence>
<feature type="transmembrane region" description="Helical" evidence="6">
    <location>
        <begin position="259"/>
        <end position="277"/>
    </location>
</feature>
<dbReference type="PROSITE" id="PS50850">
    <property type="entry name" value="MFS"/>
    <property type="match status" value="1"/>
</dbReference>
<accession>A0A1G8D2F1</accession>
<gene>
    <name evidence="8" type="ORF">SAMN05192573_110102</name>
</gene>
<proteinExistence type="predicted"/>
<dbReference type="GO" id="GO:0005886">
    <property type="term" value="C:plasma membrane"/>
    <property type="evidence" value="ECO:0007669"/>
    <property type="project" value="UniProtKB-SubCell"/>
</dbReference>
<keyword evidence="9" id="KW-1185">Reference proteome</keyword>
<feature type="transmembrane region" description="Helical" evidence="6">
    <location>
        <begin position="371"/>
        <end position="392"/>
    </location>
</feature>
<dbReference type="GO" id="GO:0022857">
    <property type="term" value="F:transmembrane transporter activity"/>
    <property type="evidence" value="ECO:0007669"/>
    <property type="project" value="InterPro"/>
</dbReference>
<reference evidence="9" key="1">
    <citation type="submission" date="2016-10" db="EMBL/GenBank/DDBJ databases">
        <authorList>
            <person name="Varghese N."/>
            <person name="Submissions S."/>
        </authorList>
    </citation>
    <scope>NUCLEOTIDE SEQUENCE [LARGE SCALE GENOMIC DNA]</scope>
    <source>
        <strain evidence="9">Gh-67</strain>
    </source>
</reference>
<evidence type="ECO:0000256" key="4">
    <source>
        <dbReference type="ARBA" id="ARBA00022989"/>
    </source>
</evidence>
<feature type="transmembrane region" description="Helical" evidence="6">
    <location>
        <begin position="227"/>
        <end position="247"/>
    </location>
</feature>
<evidence type="ECO:0000313" key="9">
    <source>
        <dbReference type="Proteomes" id="UP000199705"/>
    </source>
</evidence>
<feature type="transmembrane region" description="Helical" evidence="6">
    <location>
        <begin position="83"/>
        <end position="103"/>
    </location>
</feature>
<protein>
    <submittedName>
        <fullName evidence="8">Predicted arabinose efflux permease, MFS family</fullName>
    </submittedName>
</protein>
<dbReference type="CDD" id="cd17324">
    <property type="entry name" value="MFS_NepI_like"/>
    <property type="match status" value="1"/>
</dbReference>
<name>A0A1G8D2F1_9SPHI</name>
<comment type="subcellular location">
    <subcellularLocation>
        <location evidence="1">Cell membrane</location>
        <topology evidence="1">Multi-pass membrane protein</topology>
    </subcellularLocation>
</comment>
<evidence type="ECO:0000313" key="8">
    <source>
        <dbReference type="EMBL" id="SDH51851.1"/>
    </source>
</evidence>
<evidence type="ECO:0000256" key="2">
    <source>
        <dbReference type="ARBA" id="ARBA00022475"/>
    </source>
</evidence>
<evidence type="ECO:0000256" key="1">
    <source>
        <dbReference type="ARBA" id="ARBA00004651"/>
    </source>
</evidence>
<keyword evidence="4 6" id="KW-1133">Transmembrane helix</keyword>
<dbReference type="Proteomes" id="UP000199705">
    <property type="component" value="Unassembled WGS sequence"/>
</dbReference>
<dbReference type="RefSeq" id="WP_091170634.1">
    <property type="nucleotide sequence ID" value="NZ_FNCG01000010.1"/>
</dbReference>
<feature type="transmembrane region" description="Helical" evidence="6">
    <location>
        <begin position="170"/>
        <end position="190"/>
    </location>
</feature>
<feature type="transmembrane region" description="Helical" evidence="6">
    <location>
        <begin position="315"/>
        <end position="335"/>
    </location>
</feature>
<feature type="transmembrane region" description="Helical" evidence="6">
    <location>
        <begin position="347"/>
        <end position="365"/>
    </location>
</feature>
<dbReference type="InterPro" id="IPR011701">
    <property type="entry name" value="MFS"/>
</dbReference>
<keyword evidence="3 6" id="KW-0812">Transmembrane</keyword>
<keyword evidence="2" id="KW-1003">Cell membrane</keyword>
<dbReference type="InterPro" id="IPR050189">
    <property type="entry name" value="MFS_Efflux_Transporters"/>
</dbReference>
<keyword evidence="5 6" id="KW-0472">Membrane</keyword>
<feature type="transmembrane region" description="Helical" evidence="6">
    <location>
        <begin position="56"/>
        <end position="76"/>
    </location>
</feature>
<dbReference type="AlphaFoldDB" id="A0A1G8D2F1"/>
<evidence type="ECO:0000256" key="5">
    <source>
        <dbReference type="ARBA" id="ARBA00023136"/>
    </source>
</evidence>
<feature type="domain" description="Major facilitator superfamily (MFS) profile" evidence="7">
    <location>
        <begin position="18"/>
        <end position="399"/>
    </location>
</feature>
<feature type="transmembrane region" description="Helical" evidence="6">
    <location>
        <begin position="18"/>
        <end position="36"/>
    </location>
</feature>
<evidence type="ECO:0000259" key="7">
    <source>
        <dbReference type="PROSITE" id="PS50850"/>
    </source>
</evidence>
<feature type="transmembrane region" description="Helical" evidence="6">
    <location>
        <begin position="289"/>
        <end position="309"/>
    </location>
</feature>
<dbReference type="EMBL" id="FNCG01000010">
    <property type="protein sequence ID" value="SDH51851.1"/>
    <property type="molecule type" value="Genomic_DNA"/>
</dbReference>
<dbReference type="InterPro" id="IPR036259">
    <property type="entry name" value="MFS_trans_sf"/>
</dbReference>
<dbReference type="PANTHER" id="PTHR43124">
    <property type="entry name" value="PURINE EFFLUX PUMP PBUE"/>
    <property type="match status" value="1"/>
</dbReference>
<dbReference type="Pfam" id="PF07690">
    <property type="entry name" value="MFS_1"/>
    <property type="match status" value="1"/>
</dbReference>
<dbReference type="SUPFAM" id="SSF103473">
    <property type="entry name" value="MFS general substrate transporter"/>
    <property type="match status" value="1"/>
</dbReference>
<dbReference type="InterPro" id="IPR020846">
    <property type="entry name" value="MFS_dom"/>
</dbReference>
<dbReference type="Gene3D" id="1.20.1250.20">
    <property type="entry name" value="MFS general substrate transporter like domains"/>
    <property type="match status" value="2"/>
</dbReference>
<evidence type="ECO:0000256" key="3">
    <source>
        <dbReference type="ARBA" id="ARBA00022692"/>
    </source>
</evidence>
<organism evidence="8 9">
    <name type="scientific">Mucilaginibacter gossypii</name>
    <dbReference type="NCBI Taxonomy" id="551996"/>
    <lineage>
        <taxon>Bacteria</taxon>
        <taxon>Pseudomonadati</taxon>
        <taxon>Bacteroidota</taxon>
        <taxon>Sphingobacteriia</taxon>
        <taxon>Sphingobacteriales</taxon>
        <taxon>Sphingobacteriaceae</taxon>
        <taxon>Mucilaginibacter</taxon>
    </lineage>
</organism>
<evidence type="ECO:0000256" key="6">
    <source>
        <dbReference type="SAM" id="Phobius"/>
    </source>
</evidence>
<feature type="transmembrane region" description="Helical" evidence="6">
    <location>
        <begin position="109"/>
        <end position="131"/>
    </location>
</feature>
<feature type="transmembrane region" description="Helical" evidence="6">
    <location>
        <begin position="143"/>
        <end position="164"/>
    </location>
</feature>